<comment type="similarity">
    <text evidence="2 10">Belongs to the peptidase M14 family.</text>
</comment>
<dbReference type="MEROPS" id="M14.018"/>
<dbReference type="PRINTS" id="PR00765">
    <property type="entry name" value="CRBOXYPTASEA"/>
</dbReference>
<accession>A0A060XHL4</accession>
<dbReference type="PROSITE" id="PS00132">
    <property type="entry name" value="CARBOXYPEPT_ZN_1"/>
    <property type="match status" value="1"/>
</dbReference>
<dbReference type="InterPro" id="IPR000834">
    <property type="entry name" value="Peptidase_M14"/>
</dbReference>
<keyword evidence="7" id="KW-0378">Hydrolase</keyword>
<dbReference type="SUPFAM" id="SSF53187">
    <property type="entry name" value="Zn-dependent exopeptidases"/>
    <property type="match status" value="1"/>
</dbReference>
<evidence type="ECO:0000259" key="11">
    <source>
        <dbReference type="PROSITE" id="PS52035"/>
    </source>
</evidence>
<evidence type="ECO:0000256" key="4">
    <source>
        <dbReference type="ARBA" id="ARBA00022670"/>
    </source>
</evidence>
<evidence type="ECO:0000313" key="13">
    <source>
        <dbReference type="Proteomes" id="UP000193380"/>
    </source>
</evidence>
<dbReference type="GO" id="GO:0004181">
    <property type="term" value="F:metallocarboxypeptidase activity"/>
    <property type="evidence" value="ECO:0007669"/>
    <property type="project" value="InterPro"/>
</dbReference>
<name>A0A060XHL4_ONCMY</name>
<evidence type="ECO:0000256" key="6">
    <source>
        <dbReference type="ARBA" id="ARBA00022729"/>
    </source>
</evidence>
<dbReference type="PANTHER" id="PTHR11705:SF18">
    <property type="entry name" value="CARBOXYPEPTIDASE A6"/>
    <property type="match status" value="1"/>
</dbReference>
<dbReference type="GO" id="GO:0005615">
    <property type="term" value="C:extracellular space"/>
    <property type="evidence" value="ECO:0007669"/>
    <property type="project" value="TreeGrafter"/>
</dbReference>
<reference evidence="12" key="1">
    <citation type="journal article" date="2014" name="Nat. Commun.">
        <title>The rainbow trout genome provides novel insights into evolution after whole-genome duplication in vertebrates.</title>
        <authorList>
            <person name="Berthelot C."/>
            <person name="Brunet F."/>
            <person name="Chalopin D."/>
            <person name="Juanchich A."/>
            <person name="Bernard M."/>
            <person name="Noel B."/>
            <person name="Bento P."/>
            <person name="Da Silva C."/>
            <person name="Labadie K."/>
            <person name="Alberti A."/>
            <person name="Aury J.M."/>
            <person name="Louis A."/>
            <person name="Dehais P."/>
            <person name="Bardou P."/>
            <person name="Montfort J."/>
            <person name="Klopp C."/>
            <person name="Cabau C."/>
            <person name="Gaspin C."/>
            <person name="Thorgaard G.H."/>
            <person name="Boussaha M."/>
            <person name="Quillet E."/>
            <person name="Guyomard R."/>
            <person name="Galiana D."/>
            <person name="Bobe J."/>
            <person name="Volff J.N."/>
            <person name="Genet C."/>
            <person name="Wincker P."/>
            <person name="Jaillon O."/>
            <person name="Roest Crollius H."/>
            <person name="Guiguen Y."/>
        </authorList>
    </citation>
    <scope>NUCLEOTIDE SEQUENCE [LARGE SCALE GENOMIC DNA]</scope>
</reference>
<dbReference type="GO" id="GO:0006508">
    <property type="term" value="P:proteolysis"/>
    <property type="evidence" value="ECO:0007669"/>
    <property type="project" value="UniProtKB-KW"/>
</dbReference>
<comment type="cofactor">
    <cofactor evidence="1">
        <name>Zn(2+)</name>
        <dbReference type="ChEBI" id="CHEBI:29105"/>
    </cofactor>
</comment>
<reference evidence="12" key="2">
    <citation type="submission" date="2014-03" db="EMBL/GenBank/DDBJ databases">
        <authorList>
            <person name="Genoscope - CEA"/>
        </authorList>
    </citation>
    <scope>NUCLEOTIDE SEQUENCE</scope>
</reference>
<dbReference type="EMBL" id="FR905132">
    <property type="protein sequence ID" value="CDQ76375.1"/>
    <property type="molecule type" value="Genomic_DNA"/>
</dbReference>
<evidence type="ECO:0000256" key="8">
    <source>
        <dbReference type="ARBA" id="ARBA00022833"/>
    </source>
</evidence>
<dbReference type="PANTHER" id="PTHR11705">
    <property type="entry name" value="PROTEASE FAMILY M14 CARBOXYPEPTIDASE A,B"/>
    <property type="match status" value="1"/>
</dbReference>
<dbReference type="Gene3D" id="3.40.630.10">
    <property type="entry name" value="Zn peptidases"/>
    <property type="match status" value="1"/>
</dbReference>
<proteinExistence type="inferred from homology"/>
<keyword evidence="5" id="KW-0479">Metal-binding</keyword>
<comment type="caution">
    <text evidence="10">Lacks conserved residue(s) required for the propagation of feature annotation.</text>
</comment>
<keyword evidence="6" id="KW-0732">Signal</keyword>
<evidence type="ECO:0000256" key="9">
    <source>
        <dbReference type="ARBA" id="ARBA00023049"/>
    </source>
</evidence>
<dbReference type="Pfam" id="PF00246">
    <property type="entry name" value="Peptidase_M14"/>
    <property type="match status" value="1"/>
</dbReference>
<keyword evidence="4" id="KW-0645">Protease</keyword>
<evidence type="ECO:0000256" key="3">
    <source>
        <dbReference type="ARBA" id="ARBA00022645"/>
    </source>
</evidence>
<dbReference type="PaxDb" id="8022-A0A060XHL4"/>
<keyword evidence="9" id="KW-0482">Metalloprotease</keyword>
<organism evidence="12 13">
    <name type="scientific">Oncorhynchus mykiss</name>
    <name type="common">Rainbow trout</name>
    <name type="synonym">Salmo gairdneri</name>
    <dbReference type="NCBI Taxonomy" id="8022"/>
    <lineage>
        <taxon>Eukaryota</taxon>
        <taxon>Metazoa</taxon>
        <taxon>Chordata</taxon>
        <taxon>Craniata</taxon>
        <taxon>Vertebrata</taxon>
        <taxon>Euteleostomi</taxon>
        <taxon>Actinopterygii</taxon>
        <taxon>Neopterygii</taxon>
        <taxon>Teleostei</taxon>
        <taxon>Protacanthopterygii</taxon>
        <taxon>Salmoniformes</taxon>
        <taxon>Salmonidae</taxon>
        <taxon>Salmoninae</taxon>
        <taxon>Oncorhynchus</taxon>
    </lineage>
</organism>
<dbReference type="PROSITE" id="PS52035">
    <property type="entry name" value="PEPTIDASE_M14"/>
    <property type="match status" value="1"/>
</dbReference>
<dbReference type="InterPro" id="IPR057246">
    <property type="entry name" value="CARBOXYPEPT_ZN_1"/>
</dbReference>
<dbReference type="STRING" id="8022.A0A060XHL4"/>
<feature type="domain" description="Peptidase M14" evidence="11">
    <location>
        <begin position="1"/>
        <end position="72"/>
    </location>
</feature>
<evidence type="ECO:0000256" key="2">
    <source>
        <dbReference type="ARBA" id="ARBA00005988"/>
    </source>
</evidence>
<protein>
    <recommendedName>
        <fullName evidence="11">Peptidase M14 domain-containing protein</fullName>
    </recommendedName>
</protein>
<keyword evidence="3" id="KW-0121">Carboxypeptidase</keyword>
<evidence type="ECO:0000256" key="7">
    <source>
        <dbReference type="ARBA" id="ARBA00022801"/>
    </source>
</evidence>
<dbReference type="Proteomes" id="UP000193380">
    <property type="component" value="Unassembled WGS sequence"/>
</dbReference>
<evidence type="ECO:0000256" key="10">
    <source>
        <dbReference type="PROSITE-ProRule" id="PRU01379"/>
    </source>
</evidence>
<evidence type="ECO:0000313" key="12">
    <source>
        <dbReference type="EMBL" id="CDQ76375.1"/>
    </source>
</evidence>
<sequence>MFEINRTHPHLVDMFSIGRSYEGRPLYVLQLGKRTRSYKKAVWIDCGVHAREWIGPAFCQWFVKEVRSFVLP</sequence>
<dbReference type="GO" id="GO:0008270">
    <property type="term" value="F:zinc ion binding"/>
    <property type="evidence" value="ECO:0007669"/>
    <property type="project" value="InterPro"/>
</dbReference>
<evidence type="ECO:0000256" key="5">
    <source>
        <dbReference type="ARBA" id="ARBA00022723"/>
    </source>
</evidence>
<dbReference type="FunFam" id="3.40.630.10:FF:000084">
    <property type="entry name" value="Carboxypeptidase B2"/>
    <property type="match status" value="1"/>
</dbReference>
<evidence type="ECO:0000256" key="1">
    <source>
        <dbReference type="ARBA" id="ARBA00001947"/>
    </source>
</evidence>
<dbReference type="AlphaFoldDB" id="A0A060XHL4"/>
<keyword evidence="8" id="KW-0862">Zinc</keyword>
<gene>
    <name evidence="12" type="ORF">GSONMT00053618001</name>
</gene>